<dbReference type="Pfam" id="PF23865">
    <property type="entry name" value="DUF7223"/>
    <property type="match status" value="1"/>
</dbReference>
<evidence type="ECO:0000313" key="3">
    <source>
        <dbReference type="Proteomes" id="UP000717328"/>
    </source>
</evidence>
<name>A0A9P7K737_9AGAR</name>
<dbReference type="AlphaFoldDB" id="A0A9P7K737"/>
<dbReference type="EMBL" id="JABCKI010005758">
    <property type="protein sequence ID" value="KAG5638520.1"/>
    <property type="molecule type" value="Genomic_DNA"/>
</dbReference>
<reference evidence="2" key="2">
    <citation type="submission" date="2021-10" db="EMBL/GenBank/DDBJ databases">
        <title>Phylogenomics reveals ancestral predisposition of the termite-cultivated fungus Termitomyces towards a domesticated lifestyle.</title>
        <authorList>
            <person name="Auxier B."/>
            <person name="Grum-Grzhimaylo A."/>
            <person name="Cardenas M.E."/>
            <person name="Lodge J.D."/>
            <person name="Laessoe T."/>
            <person name="Pedersen O."/>
            <person name="Smith M.E."/>
            <person name="Kuyper T.W."/>
            <person name="Franco-Molano E.A."/>
            <person name="Baroni T.J."/>
            <person name="Aanen D.K."/>
        </authorList>
    </citation>
    <scope>NUCLEOTIDE SEQUENCE</scope>
    <source>
        <strain evidence="2">D49</strain>
    </source>
</reference>
<organism evidence="2 3">
    <name type="scientific">Sphagnurus paluster</name>
    <dbReference type="NCBI Taxonomy" id="117069"/>
    <lineage>
        <taxon>Eukaryota</taxon>
        <taxon>Fungi</taxon>
        <taxon>Dikarya</taxon>
        <taxon>Basidiomycota</taxon>
        <taxon>Agaricomycotina</taxon>
        <taxon>Agaricomycetes</taxon>
        <taxon>Agaricomycetidae</taxon>
        <taxon>Agaricales</taxon>
        <taxon>Tricholomatineae</taxon>
        <taxon>Lyophyllaceae</taxon>
        <taxon>Sphagnurus</taxon>
    </lineage>
</organism>
<gene>
    <name evidence="2" type="ORF">H0H81_012157</name>
</gene>
<reference evidence="2" key="1">
    <citation type="submission" date="2021-02" db="EMBL/GenBank/DDBJ databases">
        <authorList>
            <person name="Nieuwenhuis M."/>
            <person name="Van De Peppel L.J.J."/>
        </authorList>
    </citation>
    <scope>NUCLEOTIDE SEQUENCE</scope>
    <source>
        <strain evidence="2">D49</strain>
    </source>
</reference>
<evidence type="ECO:0000259" key="1">
    <source>
        <dbReference type="Pfam" id="PF23865"/>
    </source>
</evidence>
<proteinExistence type="predicted"/>
<protein>
    <recommendedName>
        <fullName evidence="1">DUF7223 domain-containing protein</fullName>
    </recommendedName>
</protein>
<feature type="domain" description="DUF7223" evidence="1">
    <location>
        <begin position="207"/>
        <end position="395"/>
    </location>
</feature>
<dbReference type="InterPro" id="IPR055647">
    <property type="entry name" value="DUF7223"/>
</dbReference>
<accession>A0A9P7K737</accession>
<dbReference type="OrthoDB" id="73875at2759"/>
<evidence type="ECO:0000313" key="2">
    <source>
        <dbReference type="EMBL" id="KAG5638520.1"/>
    </source>
</evidence>
<dbReference type="Proteomes" id="UP000717328">
    <property type="component" value="Unassembled WGS sequence"/>
</dbReference>
<keyword evidence="3" id="KW-1185">Reference proteome</keyword>
<sequence>MIGANHAYPESVLMWGSKDAISDITTAAGWEIIGCSPDKLSQDIRLVCRDSAPEASGCTHLYSSTGAAGKIVRLPETCGKNAFARVSRAWVPEDQSIPASIAGKVVRRDGAQPQVKALAIDTNFDQVDASKNGPVNFALQGANIQGAAVDIDTSSVGPARRSRIYGAAHAERSLFDFVNKAIDAIKGLNNFDTENSNELSPLSVDKTFNLVDQQLACTSSTSSMKIDVDAKANADANIGVAASGTIVPPKVNDFAIITSLTANIDGAVTMTASASGTLDSGKQKIFEVDVPGVDFPGILTVDPSFVVNAQATAQVDAKADLTVGLNYHISKAQLTFPPNKNAQDAGKFVVGDTPLKLSVAPNTKATGTVAAHLIPSVNLKVSALGDIVKTGVYLELDASAEMDLSLEGTGSPALAKRTLSGLNLPKPMMPAVHLPMMPVHVPKPMMPVHVPKPMMPVHLPPMMPPHAMPPHAMPPPAVTTHEMPAPPAVTTHEMPPPPAVTTHEMPPPPAVTTHEMPPPAVTTHEVPPPPAVTTHEMPPPPAVTTHEMPPPPAVTTHEMPPPPVVTTHEMPPPPAVTTHEMPPPPAVTTHEMPPPPAVTTHEMPPPPAVTTDEMPPPAASHVMPPPLPPMKHDKPPHKPMLPVIKPMMPAKPMVHKPMMPIQIPKPMVHKPMMPAKPMLHKPMMPVQIPKPMVHKPMMPHSRREAADQIPLTPDASASFGGCFKVNSGLDVNAGADGDFFGLFDQRTKVSMFSKKFEVMKVSLVPL</sequence>
<comment type="caution">
    <text evidence="2">The sequence shown here is derived from an EMBL/GenBank/DDBJ whole genome shotgun (WGS) entry which is preliminary data.</text>
</comment>